<sequence length="201" mass="22861">MMLIFLLIDKPFFISIEVQQAHTVRKERRDRDGDGSSSHEIGPSSPDLSEPKTTGNLNNQKPQWRSEQPTTKNHRGAASRPVVSSLLPWRSEQRKRGRASRRGLGGYRSDQRATPWVSWWWLAVHAVGLLVVHAVGLLVLGPCFTPWRLRSLRNPGNLKKEQPRTTVVRASRRGLGGYRSDQRATPWVSWWWLVVPVEAGC</sequence>
<evidence type="ECO:0000256" key="1">
    <source>
        <dbReference type="SAM" id="MobiDB-lite"/>
    </source>
</evidence>
<proteinExistence type="predicted"/>
<feature type="transmembrane region" description="Helical" evidence="2">
    <location>
        <begin position="119"/>
        <end position="144"/>
    </location>
</feature>
<dbReference type="EMBL" id="OIVN01006359">
    <property type="protein sequence ID" value="SPD31422.1"/>
    <property type="molecule type" value="Genomic_DNA"/>
</dbReference>
<protein>
    <submittedName>
        <fullName evidence="3">Uncharacterized protein</fullName>
    </submittedName>
</protein>
<accession>A0A2N9J2L2</accession>
<reference evidence="3" key="1">
    <citation type="submission" date="2018-02" db="EMBL/GenBank/DDBJ databases">
        <authorList>
            <person name="Cohen D.B."/>
            <person name="Kent A.D."/>
        </authorList>
    </citation>
    <scope>NUCLEOTIDE SEQUENCE</scope>
</reference>
<dbReference type="AlphaFoldDB" id="A0A2N9J2L2"/>
<keyword evidence="2" id="KW-0812">Transmembrane</keyword>
<keyword evidence="2" id="KW-1133">Transmembrane helix</keyword>
<name>A0A2N9J2L2_FAGSY</name>
<feature type="compositionally biased region" description="Polar residues" evidence="1">
    <location>
        <begin position="51"/>
        <end position="71"/>
    </location>
</feature>
<evidence type="ECO:0000313" key="3">
    <source>
        <dbReference type="EMBL" id="SPD31422.1"/>
    </source>
</evidence>
<organism evidence="3">
    <name type="scientific">Fagus sylvatica</name>
    <name type="common">Beechnut</name>
    <dbReference type="NCBI Taxonomy" id="28930"/>
    <lineage>
        <taxon>Eukaryota</taxon>
        <taxon>Viridiplantae</taxon>
        <taxon>Streptophyta</taxon>
        <taxon>Embryophyta</taxon>
        <taxon>Tracheophyta</taxon>
        <taxon>Spermatophyta</taxon>
        <taxon>Magnoliopsida</taxon>
        <taxon>eudicotyledons</taxon>
        <taxon>Gunneridae</taxon>
        <taxon>Pentapetalae</taxon>
        <taxon>rosids</taxon>
        <taxon>fabids</taxon>
        <taxon>Fagales</taxon>
        <taxon>Fagaceae</taxon>
        <taxon>Fagus</taxon>
    </lineage>
</organism>
<keyword evidence="2" id="KW-0472">Membrane</keyword>
<feature type="region of interest" description="Disordered" evidence="1">
    <location>
        <begin position="21"/>
        <end position="82"/>
    </location>
</feature>
<evidence type="ECO:0000256" key="2">
    <source>
        <dbReference type="SAM" id="Phobius"/>
    </source>
</evidence>
<gene>
    <name evidence="3" type="ORF">FSB_LOCUS59304</name>
</gene>